<keyword evidence="10" id="KW-1185">Reference proteome</keyword>
<comment type="similarity">
    <text evidence="6">Belongs to the NRARP family.</text>
</comment>
<feature type="compositionally biased region" description="Basic and acidic residues" evidence="8">
    <location>
        <begin position="239"/>
        <end position="248"/>
    </location>
</feature>
<dbReference type="EMBL" id="SEYY01021891">
    <property type="protein sequence ID" value="KAB7495984.1"/>
    <property type="molecule type" value="Genomic_DNA"/>
</dbReference>
<dbReference type="Proteomes" id="UP000326759">
    <property type="component" value="Unassembled WGS sequence"/>
</dbReference>
<evidence type="ECO:0000313" key="9">
    <source>
        <dbReference type="EMBL" id="KAB7495984.1"/>
    </source>
</evidence>
<dbReference type="SUPFAM" id="SSF48403">
    <property type="entry name" value="Ankyrin repeat"/>
    <property type="match status" value="1"/>
</dbReference>
<evidence type="ECO:0000256" key="8">
    <source>
        <dbReference type="SAM" id="MobiDB-lite"/>
    </source>
</evidence>
<dbReference type="InterPro" id="IPR051226">
    <property type="entry name" value="PP1_Regulatory_Subunit"/>
</dbReference>
<evidence type="ECO:0000313" key="10">
    <source>
        <dbReference type="Proteomes" id="UP000326759"/>
    </source>
</evidence>
<feature type="repeat" description="ANK" evidence="7">
    <location>
        <begin position="96"/>
        <end position="128"/>
    </location>
</feature>
<organism evidence="9 10">
    <name type="scientific">Armadillidium nasatum</name>
    <dbReference type="NCBI Taxonomy" id="96803"/>
    <lineage>
        <taxon>Eukaryota</taxon>
        <taxon>Metazoa</taxon>
        <taxon>Ecdysozoa</taxon>
        <taxon>Arthropoda</taxon>
        <taxon>Crustacea</taxon>
        <taxon>Multicrustacea</taxon>
        <taxon>Malacostraca</taxon>
        <taxon>Eumalacostraca</taxon>
        <taxon>Peracarida</taxon>
        <taxon>Isopoda</taxon>
        <taxon>Oniscidea</taxon>
        <taxon>Crinocheta</taxon>
        <taxon>Armadillidiidae</taxon>
        <taxon>Armadillidium</taxon>
    </lineage>
</organism>
<dbReference type="PANTHER" id="PTHR24179">
    <property type="entry name" value="PROTEIN PHOSPHATASE 1 REGULATORY SUBUNIT 12"/>
    <property type="match status" value="1"/>
</dbReference>
<dbReference type="SMART" id="SM00248">
    <property type="entry name" value="ANK"/>
    <property type="match status" value="2"/>
</dbReference>
<dbReference type="InterPro" id="IPR002110">
    <property type="entry name" value="Ankyrin_rpt"/>
</dbReference>
<dbReference type="AlphaFoldDB" id="A0A5N5SPF8"/>
<evidence type="ECO:0000256" key="5">
    <source>
        <dbReference type="ARBA" id="ARBA00023043"/>
    </source>
</evidence>
<evidence type="ECO:0000256" key="2">
    <source>
        <dbReference type="ARBA" id="ARBA00022473"/>
    </source>
</evidence>
<dbReference type="FunFam" id="1.25.40.20:FF:000004">
    <property type="entry name" value="Phosphatase 1 regulatory subunit 12A"/>
    <property type="match status" value="1"/>
</dbReference>
<name>A0A5N5SPF8_9CRUS</name>
<dbReference type="PANTHER" id="PTHR24179:SF21">
    <property type="entry name" value="MYOSIN BINDING SUBUNIT, ISOFORM O"/>
    <property type="match status" value="1"/>
</dbReference>
<dbReference type="GO" id="GO:0005737">
    <property type="term" value="C:cytoplasm"/>
    <property type="evidence" value="ECO:0007669"/>
    <property type="project" value="UniProtKB-SubCell"/>
</dbReference>
<accession>A0A5N5SPF8</accession>
<protein>
    <submittedName>
        <fullName evidence="9">Protein phosphatase 1 regulatory subunit 12A</fullName>
    </submittedName>
</protein>
<evidence type="ECO:0000256" key="1">
    <source>
        <dbReference type="ARBA" id="ARBA00004496"/>
    </source>
</evidence>
<keyword evidence="2" id="KW-0217">Developmental protein</keyword>
<feature type="compositionally biased region" description="Basic and acidic residues" evidence="8">
    <location>
        <begin position="208"/>
        <end position="221"/>
    </location>
</feature>
<evidence type="ECO:0000256" key="7">
    <source>
        <dbReference type="PROSITE-ProRule" id="PRU00023"/>
    </source>
</evidence>
<feature type="compositionally biased region" description="Polar residues" evidence="8">
    <location>
        <begin position="253"/>
        <end position="273"/>
    </location>
</feature>
<evidence type="ECO:0000256" key="6">
    <source>
        <dbReference type="ARBA" id="ARBA00038386"/>
    </source>
</evidence>
<proteinExistence type="inferred from homology"/>
<feature type="repeat" description="ANK" evidence="7">
    <location>
        <begin position="129"/>
        <end position="161"/>
    </location>
</feature>
<dbReference type="GO" id="GO:0004857">
    <property type="term" value="F:enzyme inhibitor activity"/>
    <property type="evidence" value="ECO:0007669"/>
    <property type="project" value="TreeGrafter"/>
</dbReference>
<comment type="subcellular location">
    <subcellularLocation>
        <location evidence="1">Cytoplasm</location>
    </subcellularLocation>
</comment>
<feature type="compositionally biased region" description="Low complexity" evidence="8">
    <location>
        <begin position="222"/>
        <end position="234"/>
    </location>
</feature>
<gene>
    <name evidence="9" type="ORF">Anas_09664</name>
</gene>
<dbReference type="GO" id="GO:0019208">
    <property type="term" value="F:phosphatase regulator activity"/>
    <property type="evidence" value="ECO:0007669"/>
    <property type="project" value="TreeGrafter"/>
</dbReference>
<keyword evidence="3" id="KW-0963">Cytoplasm</keyword>
<sequence length="293" mass="32387">MNSLVIFELDRNVDFVSVQYPFLISRGADLSVVNNDGELAIDVVDEDDMAKLLQEEMDKRGIDCDASRSREERRMLEDAQSWLNSGQLLENPHPKTGATALHVSAAKGYMKVMRLLLEAGADVDTKDFDGWTPLHAAAHWGQAEAVEILCDHMADLDCVNNVGQTPYDLADDSLESLKPLMDELRRKQASAKLINQNKVMSKKRKPSPTKDRSSKKEKESNKSSSSSSDGTSSDESSEHEEGAKEDGVRNMGTVHTTAVPSSNTITPTVTTPVDMNYKENEVVLRKNSSSNER</sequence>
<evidence type="ECO:0000256" key="4">
    <source>
        <dbReference type="ARBA" id="ARBA00022737"/>
    </source>
</evidence>
<keyword evidence="5 7" id="KW-0040">ANK repeat</keyword>
<comment type="caution">
    <text evidence="9">The sequence shown here is derived from an EMBL/GenBank/DDBJ whole genome shotgun (WGS) entry which is preliminary data.</text>
</comment>
<dbReference type="PROSITE" id="PS50297">
    <property type="entry name" value="ANK_REP_REGION"/>
    <property type="match status" value="2"/>
</dbReference>
<feature type="region of interest" description="Disordered" evidence="8">
    <location>
        <begin position="190"/>
        <end position="293"/>
    </location>
</feature>
<evidence type="ECO:0000256" key="3">
    <source>
        <dbReference type="ARBA" id="ARBA00022490"/>
    </source>
</evidence>
<dbReference type="Pfam" id="PF12796">
    <property type="entry name" value="Ank_2"/>
    <property type="match status" value="1"/>
</dbReference>
<reference evidence="9 10" key="1">
    <citation type="journal article" date="2019" name="PLoS Biol.">
        <title>Sex chromosomes control vertical transmission of feminizing Wolbachia symbionts in an isopod.</title>
        <authorList>
            <person name="Becking T."/>
            <person name="Chebbi M.A."/>
            <person name="Giraud I."/>
            <person name="Moumen B."/>
            <person name="Laverre T."/>
            <person name="Caubet Y."/>
            <person name="Peccoud J."/>
            <person name="Gilbert C."/>
            <person name="Cordaux R."/>
        </authorList>
    </citation>
    <scope>NUCLEOTIDE SEQUENCE [LARGE SCALE GENOMIC DNA]</scope>
    <source>
        <strain evidence="9">ANa2</strain>
        <tissue evidence="9">Whole body excluding digestive tract and cuticle</tissue>
    </source>
</reference>
<dbReference type="Gene3D" id="1.25.40.20">
    <property type="entry name" value="Ankyrin repeat-containing domain"/>
    <property type="match status" value="1"/>
</dbReference>
<dbReference type="OrthoDB" id="19014at2759"/>
<dbReference type="InterPro" id="IPR036770">
    <property type="entry name" value="Ankyrin_rpt-contain_sf"/>
</dbReference>
<dbReference type="PROSITE" id="PS50088">
    <property type="entry name" value="ANK_REPEAT"/>
    <property type="match status" value="2"/>
</dbReference>
<keyword evidence="4" id="KW-0677">Repeat</keyword>